<keyword evidence="6" id="KW-0902">Two-component regulatory system</keyword>
<comment type="caution">
    <text evidence="12">The sequence shown here is derived from an EMBL/GenBank/DDBJ whole genome shotgun (WGS) entry which is preliminary data.</text>
</comment>
<dbReference type="InterPro" id="IPR036890">
    <property type="entry name" value="HATPase_C_sf"/>
</dbReference>
<dbReference type="RefSeq" id="WP_197921874.1">
    <property type="nucleotide sequence ID" value="NZ_CAWPTA010000008.1"/>
</dbReference>
<reference evidence="12 13" key="1">
    <citation type="submission" date="2020-11" db="EMBL/GenBank/DDBJ databases">
        <title>Erythrobacter sediminis sp. nov., a marine bacterium from a tidal flat of Garorim Bay.</title>
        <authorList>
            <person name="Kim D."/>
            <person name="Yoo Y."/>
            <person name="Kim J.-J."/>
        </authorList>
    </citation>
    <scope>NUCLEOTIDE SEQUENCE [LARGE SCALE GENOMIC DNA]</scope>
    <source>
        <strain evidence="12 13">JGD-13</strain>
    </source>
</reference>
<evidence type="ECO:0000256" key="7">
    <source>
        <dbReference type="PROSITE-ProRule" id="PRU00110"/>
    </source>
</evidence>
<dbReference type="PROSITE" id="PS50851">
    <property type="entry name" value="CHEW"/>
    <property type="match status" value="1"/>
</dbReference>
<dbReference type="InterPro" id="IPR005467">
    <property type="entry name" value="His_kinase_dom"/>
</dbReference>
<dbReference type="Pfam" id="PF01627">
    <property type="entry name" value="Hpt"/>
    <property type="match status" value="1"/>
</dbReference>
<dbReference type="Pfam" id="PF02518">
    <property type="entry name" value="HATPase_c"/>
    <property type="match status" value="1"/>
</dbReference>
<dbReference type="InterPro" id="IPR003594">
    <property type="entry name" value="HATPase_dom"/>
</dbReference>
<sequence>MHHSLTYWLGAMDDLLSEFIAETHEMLAAVQEALVAWEADPSDREKLDVIFRFVHTVKGNCGFFDLPRLAQLSHVAESTLADLRSGERQPDKALIDAILAVVDRIDEMVSALGRGEDLPDGSDADLIAAMQAEKPSKADAKQTKAVASAPRAQAPDNASPPMPAAARSIRLPVTLLDRVMAEISDAVLIRNELARHVRDQDLDPAIAATFDRLSNTINELREDISQMRMHRLEHLYTTLPRLVRDLANELGKKVTLEMEGGEVELDREIIELIRDPIVHILRNALDHGIEAPEDRVKAGKPENGFITIATRQTGNRVRITIDDDGKGIDADRLVERAIGAGIIEKSDVSRMSHADKLSLIFEPGISTAQQVTSVSGRGVGMDVVRTNIHQLGGTIDLTSDNGEGACIHISLPATLSIVPSLTVRVGDHRFGVPRSYAEEIVSARSDELTFSKTGDSTLVEFRGKRLRCIRLADALEIPGHPIEQSDLMVVKLTGGDLCAIAVDKVLDHEDLAVKPLAEAIMSSNLYTGASLLDDGSLVLMLHVTGIALQQGLISETVRRKRVYAVQDNQEAEAKIAIPAVLLGTAKGDRRLVRMDSVTRLAKVESEAVRLGGTTAQVVLDGKILPLAGANVDEIDDEKATILILGDGEHEIGYLISRVIDTVTITDELMPSEEQGEVEGLVLLEGRATEVLDCHWLFARHAKSDLTKTDRTCVLDLGDQWTRAILRPLVESAGYRVLDGAENHDEADVAIVTAGSPEPEVRAGRVIKLSSDGGQSDDADGTVHRYDREALLEALANRKQVSA</sequence>
<evidence type="ECO:0000256" key="2">
    <source>
        <dbReference type="ARBA" id="ARBA00012438"/>
    </source>
</evidence>
<organism evidence="12 13">
    <name type="scientific">Aurantiacibacter sediminis</name>
    <dbReference type="NCBI Taxonomy" id="2793064"/>
    <lineage>
        <taxon>Bacteria</taxon>
        <taxon>Pseudomonadati</taxon>
        <taxon>Pseudomonadota</taxon>
        <taxon>Alphaproteobacteria</taxon>
        <taxon>Sphingomonadales</taxon>
        <taxon>Erythrobacteraceae</taxon>
        <taxon>Aurantiacibacter</taxon>
    </lineage>
</organism>
<dbReference type="PANTHER" id="PTHR43395:SF1">
    <property type="entry name" value="CHEMOTAXIS PROTEIN CHEA"/>
    <property type="match status" value="1"/>
</dbReference>
<dbReference type="PANTHER" id="PTHR43395">
    <property type="entry name" value="SENSOR HISTIDINE KINASE CHEA"/>
    <property type="match status" value="1"/>
</dbReference>
<dbReference type="PROSITE" id="PS50109">
    <property type="entry name" value="HIS_KIN"/>
    <property type="match status" value="1"/>
</dbReference>
<dbReference type="Gene3D" id="2.30.30.40">
    <property type="entry name" value="SH3 Domains"/>
    <property type="match status" value="1"/>
</dbReference>
<dbReference type="InterPro" id="IPR004105">
    <property type="entry name" value="CheA-like_dim"/>
</dbReference>
<dbReference type="SMART" id="SM01231">
    <property type="entry name" value="H-kinase_dim"/>
    <property type="match status" value="1"/>
</dbReference>
<dbReference type="Proteomes" id="UP000602442">
    <property type="component" value="Unassembled WGS sequence"/>
</dbReference>
<dbReference type="InterPro" id="IPR036641">
    <property type="entry name" value="HPT_dom_sf"/>
</dbReference>
<evidence type="ECO:0000256" key="5">
    <source>
        <dbReference type="ARBA" id="ARBA00022777"/>
    </source>
</evidence>
<dbReference type="InterPro" id="IPR002545">
    <property type="entry name" value="CheW-lke_dom"/>
</dbReference>
<dbReference type="PRINTS" id="PR00344">
    <property type="entry name" value="BCTRLSENSOR"/>
</dbReference>
<proteinExistence type="predicted"/>
<dbReference type="CDD" id="cd00088">
    <property type="entry name" value="HPT"/>
    <property type="match status" value="1"/>
</dbReference>
<dbReference type="PROSITE" id="PS50894">
    <property type="entry name" value="HPT"/>
    <property type="match status" value="1"/>
</dbReference>
<dbReference type="SMART" id="SM00073">
    <property type="entry name" value="HPT"/>
    <property type="match status" value="1"/>
</dbReference>
<evidence type="ECO:0000313" key="12">
    <source>
        <dbReference type="EMBL" id="MBH5323179.1"/>
    </source>
</evidence>
<dbReference type="Gene3D" id="3.30.565.10">
    <property type="entry name" value="Histidine kinase-like ATPase, C-terminal domain"/>
    <property type="match status" value="1"/>
</dbReference>
<evidence type="ECO:0000256" key="3">
    <source>
        <dbReference type="ARBA" id="ARBA00022553"/>
    </source>
</evidence>
<evidence type="ECO:0000259" key="10">
    <source>
        <dbReference type="PROSITE" id="PS50851"/>
    </source>
</evidence>
<gene>
    <name evidence="12" type="ORF">I5L03_11350</name>
</gene>
<dbReference type="SMART" id="SM00260">
    <property type="entry name" value="CheW"/>
    <property type="match status" value="1"/>
</dbReference>
<keyword evidence="4" id="KW-0808">Transferase</keyword>
<evidence type="ECO:0000259" key="11">
    <source>
        <dbReference type="PROSITE" id="PS50894"/>
    </source>
</evidence>
<name>A0ABS0N5U4_9SPHN</name>
<evidence type="ECO:0000259" key="9">
    <source>
        <dbReference type="PROSITE" id="PS50109"/>
    </source>
</evidence>
<dbReference type="Pfam" id="PF02895">
    <property type="entry name" value="H-kinase_dim"/>
    <property type="match status" value="1"/>
</dbReference>
<dbReference type="Pfam" id="PF01584">
    <property type="entry name" value="CheW"/>
    <property type="match status" value="1"/>
</dbReference>
<dbReference type="InterPro" id="IPR004358">
    <property type="entry name" value="Sig_transdc_His_kin-like_C"/>
</dbReference>
<dbReference type="SUPFAM" id="SSF50341">
    <property type="entry name" value="CheW-like"/>
    <property type="match status" value="2"/>
</dbReference>
<feature type="region of interest" description="Disordered" evidence="8">
    <location>
        <begin position="133"/>
        <end position="164"/>
    </location>
</feature>
<feature type="domain" description="CheW-like" evidence="10">
    <location>
        <begin position="417"/>
        <end position="552"/>
    </location>
</feature>
<feature type="modified residue" description="Phosphohistidine" evidence="7">
    <location>
        <position position="55"/>
    </location>
</feature>
<dbReference type="EC" id="2.7.13.3" evidence="2"/>
<dbReference type="EMBL" id="JAEANY010000003">
    <property type="protein sequence ID" value="MBH5323179.1"/>
    <property type="molecule type" value="Genomic_DNA"/>
</dbReference>
<accession>A0ABS0N5U4</accession>
<feature type="domain" description="HPt" evidence="11">
    <location>
        <begin position="8"/>
        <end position="112"/>
    </location>
</feature>
<dbReference type="InterPro" id="IPR051315">
    <property type="entry name" value="Bact_Chemotaxis_CheA"/>
</dbReference>
<dbReference type="Gene3D" id="1.20.120.160">
    <property type="entry name" value="HPT domain"/>
    <property type="match status" value="1"/>
</dbReference>
<evidence type="ECO:0000256" key="4">
    <source>
        <dbReference type="ARBA" id="ARBA00022679"/>
    </source>
</evidence>
<dbReference type="InterPro" id="IPR036061">
    <property type="entry name" value="CheW-like_dom_sf"/>
</dbReference>
<dbReference type="SUPFAM" id="SSF47226">
    <property type="entry name" value="Histidine-containing phosphotransfer domain, HPT domain"/>
    <property type="match status" value="1"/>
</dbReference>
<keyword evidence="5" id="KW-0418">Kinase</keyword>
<dbReference type="SUPFAM" id="SSF55874">
    <property type="entry name" value="ATPase domain of HSP90 chaperone/DNA topoisomerase II/histidine kinase"/>
    <property type="match status" value="1"/>
</dbReference>
<evidence type="ECO:0000256" key="1">
    <source>
        <dbReference type="ARBA" id="ARBA00000085"/>
    </source>
</evidence>
<dbReference type="SMART" id="SM00387">
    <property type="entry name" value="HATPase_c"/>
    <property type="match status" value="1"/>
</dbReference>
<evidence type="ECO:0000256" key="8">
    <source>
        <dbReference type="SAM" id="MobiDB-lite"/>
    </source>
</evidence>
<dbReference type="InterPro" id="IPR008207">
    <property type="entry name" value="Sig_transdc_His_kin_Hpt_dom"/>
</dbReference>
<evidence type="ECO:0000313" key="13">
    <source>
        <dbReference type="Proteomes" id="UP000602442"/>
    </source>
</evidence>
<evidence type="ECO:0000256" key="6">
    <source>
        <dbReference type="ARBA" id="ARBA00023012"/>
    </source>
</evidence>
<comment type="catalytic activity">
    <reaction evidence="1">
        <text>ATP + protein L-histidine = ADP + protein N-phospho-L-histidine.</text>
        <dbReference type="EC" id="2.7.13.3"/>
    </reaction>
</comment>
<keyword evidence="13" id="KW-1185">Reference proteome</keyword>
<protein>
    <recommendedName>
        <fullName evidence="2">histidine kinase</fullName>
        <ecNumber evidence="2">2.7.13.3</ecNumber>
    </recommendedName>
</protein>
<keyword evidence="3 7" id="KW-0597">Phosphoprotein</keyword>
<feature type="domain" description="Histidine kinase" evidence="9">
    <location>
        <begin position="164"/>
        <end position="415"/>
    </location>
</feature>